<dbReference type="KEGG" id="mmyi:mycmycITA_00716"/>
<organism evidence="2 3">
    <name type="scientific">Mycoplasma mycoides subsp. mycoides</name>
    <dbReference type="NCBI Taxonomy" id="2103"/>
    <lineage>
        <taxon>Bacteria</taxon>
        <taxon>Bacillati</taxon>
        <taxon>Mycoplasmatota</taxon>
        <taxon>Mollicutes</taxon>
        <taxon>Mycoplasmataceae</taxon>
        <taxon>Mycoplasma</taxon>
    </lineage>
</organism>
<dbReference type="Pfam" id="PF18860">
    <property type="entry name" value="AbiJ_NTD3"/>
    <property type="match status" value="1"/>
</dbReference>
<sequence length="167" mass="20159">MRKITKYTRKYILDVVKNGFWEKRFGIWKFYRYSYNGKLDYKDFLYRIYNFDTINNKTGKILVTKKINWSRLTKNCIFNDSNFKLIEFSPIYNKFDGNKNKGNEVDPLLIFLCEIFHPEVRREEVDWSRLFKKINSILSIEGITLRLTDEGNCIWEESKKGFFSPVV</sequence>
<dbReference type="EMBL" id="LAEW01000001">
    <property type="protein sequence ID" value="KJQ46105.1"/>
    <property type="molecule type" value="Genomic_DNA"/>
</dbReference>
<comment type="caution">
    <text evidence="2">The sequence shown here is derived from an EMBL/GenBank/DDBJ whole genome shotgun (WGS) entry which is preliminary data.</text>
</comment>
<dbReference type="RefSeq" id="WP_011166848.1">
    <property type="nucleotide sequence ID" value="NZ_CP010267.1"/>
</dbReference>
<dbReference type="Proteomes" id="UP000033624">
    <property type="component" value="Unassembled WGS sequence"/>
</dbReference>
<feature type="domain" description="AbiJ-NTD3" evidence="1">
    <location>
        <begin position="3"/>
        <end position="149"/>
    </location>
</feature>
<evidence type="ECO:0000313" key="3">
    <source>
        <dbReference type="Proteomes" id="UP000033624"/>
    </source>
</evidence>
<evidence type="ECO:0000313" key="2">
    <source>
        <dbReference type="EMBL" id="KJQ46105.1"/>
    </source>
</evidence>
<accession>A0AAE2EI29</accession>
<evidence type="ECO:0000259" key="1">
    <source>
        <dbReference type="Pfam" id="PF18860"/>
    </source>
</evidence>
<dbReference type="AlphaFoldDB" id="A0AAE2EI29"/>
<gene>
    <name evidence="2" type="ORF">TS59_0742</name>
</gene>
<name>A0AAE2EI29_MYCMY</name>
<protein>
    <recommendedName>
        <fullName evidence="1">AbiJ-NTD3 domain-containing protein</fullName>
    </recommendedName>
</protein>
<reference evidence="2 3" key="1">
    <citation type="submission" date="2015-02" db="EMBL/GenBank/DDBJ databases">
        <title>Mycoplasma mycoides subsp. mycoides strain:B237 Genome sequencing.</title>
        <authorList>
            <person name="Fischer A."/>
            <person name="Santana-Cruz I."/>
            <person name="Schieck E."/>
            <person name="Gourle H."/>
            <person name="Lambert M."/>
            <person name="Nadendla S."/>
            <person name="Miller R.A."/>
            <person name="Weber J."/>
            <person name="Bongcam-Rudloff E."/>
            <person name="Vashee S."/>
            <person name="Frey J."/>
            <person name="Jores J."/>
        </authorList>
    </citation>
    <scope>NUCLEOTIDE SEQUENCE [LARGE SCALE GENOMIC DNA]</scope>
    <source>
        <strain evidence="2 3">B237</strain>
    </source>
</reference>
<proteinExistence type="predicted"/>
<dbReference type="InterPro" id="IPR041427">
    <property type="entry name" value="AbiJ-NTD3"/>
</dbReference>